<dbReference type="SUPFAM" id="SSF54427">
    <property type="entry name" value="NTF2-like"/>
    <property type="match status" value="1"/>
</dbReference>
<dbReference type="InterPro" id="IPR032710">
    <property type="entry name" value="NTF2-like_dom_sf"/>
</dbReference>
<organism evidence="3 4">
    <name type="scientific">Dyella soli</name>
    <dbReference type="NCBI Taxonomy" id="522319"/>
    <lineage>
        <taxon>Bacteria</taxon>
        <taxon>Pseudomonadati</taxon>
        <taxon>Pseudomonadota</taxon>
        <taxon>Gammaproteobacteria</taxon>
        <taxon>Lysobacterales</taxon>
        <taxon>Rhodanobacteraceae</taxon>
        <taxon>Dyella</taxon>
    </lineage>
</organism>
<dbReference type="InterPro" id="IPR027843">
    <property type="entry name" value="DUF4440"/>
</dbReference>
<dbReference type="Pfam" id="PF14534">
    <property type="entry name" value="DUF4440"/>
    <property type="match status" value="1"/>
</dbReference>
<evidence type="ECO:0000313" key="3">
    <source>
        <dbReference type="EMBL" id="TCI12893.1"/>
    </source>
</evidence>
<name>A0A4R0YU16_9GAMM</name>
<dbReference type="InterPro" id="IPR011944">
    <property type="entry name" value="Steroid_delta5-4_isomerase"/>
</dbReference>
<dbReference type="Proteomes" id="UP000291822">
    <property type="component" value="Unassembled WGS sequence"/>
</dbReference>
<accession>A0A4R0YU16</accession>
<evidence type="ECO:0000259" key="2">
    <source>
        <dbReference type="Pfam" id="PF14534"/>
    </source>
</evidence>
<gene>
    <name evidence="3" type="ORF">EZM97_06135</name>
</gene>
<feature type="chain" id="PRO_5020324906" evidence="1">
    <location>
        <begin position="24"/>
        <end position="155"/>
    </location>
</feature>
<proteinExistence type="predicted"/>
<evidence type="ECO:0000256" key="1">
    <source>
        <dbReference type="SAM" id="SignalP"/>
    </source>
</evidence>
<evidence type="ECO:0000313" key="4">
    <source>
        <dbReference type="Proteomes" id="UP000291822"/>
    </source>
</evidence>
<dbReference type="NCBIfam" id="TIGR02246">
    <property type="entry name" value="SgcJ/EcaC family oxidoreductase"/>
    <property type="match status" value="1"/>
</dbReference>
<dbReference type="EMBL" id="SJTG01000001">
    <property type="protein sequence ID" value="TCI12893.1"/>
    <property type="molecule type" value="Genomic_DNA"/>
</dbReference>
<sequence>MRFATLALLTGLVIAGFTAPAFANDDATDVAAIRKVMSDTEAAWNRGDIETFAAGYKDSPDTTFVGASVRKGFQPILASYRKNYANKDQMGKLTYSDIDVRVLPCADGKAQYAIVTGRFHLDRSAHGTAAKDDGIFSLVWEKTKDGWKMIHDHTS</sequence>
<feature type="signal peptide" evidence="1">
    <location>
        <begin position="1"/>
        <end position="23"/>
    </location>
</feature>
<dbReference type="Gene3D" id="3.10.450.50">
    <property type="match status" value="1"/>
</dbReference>
<reference evidence="3 4" key="1">
    <citation type="submission" date="2019-02" db="EMBL/GenBank/DDBJ databases">
        <title>Dyella amyloliquefaciens sp. nov., isolated from forest soil.</title>
        <authorList>
            <person name="Gao Z.-H."/>
            <person name="Qiu L.-H."/>
        </authorList>
    </citation>
    <scope>NUCLEOTIDE SEQUENCE [LARGE SCALE GENOMIC DNA]</scope>
    <source>
        <strain evidence="3 4">KACC 12747</strain>
    </source>
</reference>
<feature type="domain" description="DUF4440" evidence="2">
    <location>
        <begin position="33"/>
        <end position="149"/>
    </location>
</feature>
<keyword evidence="4" id="KW-1185">Reference proteome</keyword>
<comment type="caution">
    <text evidence="3">The sequence shown here is derived from an EMBL/GenBank/DDBJ whole genome shotgun (WGS) entry which is preliminary data.</text>
</comment>
<dbReference type="AlphaFoldDB" id="A0A4R0YU16"/>
<keyword evidence="1" id="KW-0732">Signal</keyword>
<dbReference type="RefSeq" id="WP_131150325.1">
    <property type="nucleotide sequence ID" value="NZ_SJTG01000001.1"/>
</dbReference>
<protein>
    <submittedName>
        <fullName evidence="3">SgcJ/EcaC family oxidoreductase</fullName>
    </submittedName>
</protein>